<comment type="similarity">
    <text evidence="7 8">Belongs to the GAR1 family.</text>
</comment>
<evidence type="ECO:0000256" key="5">
    <source>
        <dbReference type="ARBA" id="ARBA00023242"/>
    </source>
</evidence>
<keyword evidence="6 8" id="KW-0687">Ribonucleoprotein</keyword>
<keyword evidence="11" id="KW-1185">Reference proteome</keyword>
<dbReference type="VEuPathDB" id="FungiDB:T551_02928"/>
<dbReference type="RefSeq" id="XP_018228732.1">
    <property type="nucleotide sequence ID" value="XM_018375191.1"/>
</dbReference>
<dbReference type="GO" id="GO:0031120">
    <property type="term" value="P:snRNA pseudouridine synthesis"/>
    <property type="evidence" value="ECO:0007669"/>
    <property type="project" value="EnsemblFungi"/>
</dbReference>
<dbReference type="Gene3D" id="2.40.10.230">
    <property type="entry name" value="Probable tRNA pseudouridine synthase domain"/>
    <property type="match status" value="1"/>
</dbReference>
<feature type="region of interest" description="Disordered" evidence="9">
    <location>
        <begin position="121"/>
        <end position="178"/>
    </location>
</feature>
<feature type="compositionally biased region" description="Polar residues" evidence="9">
    <location>
        <begin position="169"/>
        <end position="178"/>
    </location>
</feature>
<dbReference type="InterPro" id="IPR038664">
    <property type="entry name" value="Gar1/Naf1_Cbf5-bd_sf"/>
</dbReference>
<dbReference type="GO" id="GO:0000454">
    <property type="term" value="P:snoRNA guided rRNA pseudouridine synthesis"/>
    <property type="evidence" value="ECO:0007669"/>
    <property type="project" value="EnsemblFungi"/>
</dbReference>
<dbReference type="GO" id="GO:0034513">
    <property type="term" value="F:box H/ACA snoRNA binding"/>
    <property type="evidence" value="ECO:0007669"/>
    <property type="project" value="EnsemblFungi"/>
</dbReference>
<evidence type="ECO:0000256" key="4">
    <source>
        <dbReference type="ARBA" id="ARBA00022884"/>
    </source>
</evidence>
<dbReference type="STRING" id="1408657.A0A0W4ZHW6"/>
<dbReference type="OrthoDB" id="2187159at2759"/>
<sequence>MNKHNKRPFQNQFRATDRWRRQDNAVNINNVEIGSFVHACEGEMLYASTHTKIPYFNAPVYLENKCLIGKIDEILGPMNQVYFTVKPQEGIVANSFHAGDKVYIGTDKLLPLERFLPQPKSSIQKKTQKLSRGSYQSKDRRAYQRFNRKNKSSFGSRQNPTFFKKSKNTQRNSKQFSR</sequence>
<evidence type="ECO:0000256" key="7">
    <source>
        <dbReference type="ARBA" id="ARBA00038293"/>
    </source>
</evidence>
<accession>A0A0W4ZHW6</accession>
<keyword evidence="3 8" id="KW-0698">rRNA processing</keyword>
<evidence type="ECO:0000256" key="3">
    <source>
        <dbReference type="ARBA" id="ARBA00022552"/>
    </source>
</evidence>
<comment type="subunit">
    <text evidence="8">Component of the small nucleolar ribonucleoprotein particles containing H/ACA-type snoRNAs (H/ACA snoRNPs).</text>
</comment>
<keyword evidence="4 8" id="KW-0694">RNA-binding</keyword>
<dbReference type="InterPro" id="IPR009000">
    <property type="entry name" value="Transl_B-barrel_sf"/>
</dbReference>
<dbReference type="PANTHER" id="PTHR23237:SF6">
    <property type="entry name" value="H_ACA RIBONUCLEOPROTEIN COMPLEX SUBUNIT 1"/>
    <property type="match status" value="1"/>
</dbReference>
<evidence type="ECO:0000256" key="9">
    <source>
        <dbReference type="SAM" id="MobiDB-lite"/>
    </source>
</evidence>
<keyword evidence="2 8" id="KW-0690">Ribosome biogenesis</keyword>
<dbReference type="GeneID" id="28941446"/>
<dbReference type="SUPFAM" id="SSF50447">
    <property type="entry name" value="Translation proteins"/>
    <property type="match status" value="1"/>
</dbReference>
<feature type="compositionally biased region" description="Polar residues" evidence="9">
    <location>
        <begin position="152"/>
        <end position="161"/>
    </location>
</feature>
<dbReference type="eggNOG" id="KOG3262">
    <property type="taxonomic scope" value="Eukaryota"/>
</dbReference>
<dbReference type="Proteomes" id="UP000053447">
    <property type="component" value="Unassembled WGS sequence"/>
</dbReference>
<dbReference type="FunFam" id="2.40.10.230:FF:000001">
    <property type="entry name" value="H/ACA ribonucleoprotein complex subunit"/>
    <property type="match status" value="1"/>
</dbReference>
<comment type="subcellular location">
    <subcellularLocation>
        <location evidence="1 8">Nucleus</location>
        <location evidence="1 8">Nucleolus</location>
    </subcellularLocation>
</comment>
<dbReference type="EMBL" id="LFWA01000013">
    <property type="protein sequence ID" value="KTW27961.1"/>
    <property type="molecule type" value="Genomic_DNA"/>
</dbReference>
<evidence type="ECO:0000256" key="6">
    <source>
        <dbReference type="ARBA" id="ARBA00023274"/>
    </source>
</evidence>
<evidence type="ECO:0000313" key="10">
    <source>
        <dbReference type="EMBL" id="KTW27961.1"/>
    </source>
</evidence>
<proteinExistence type="inferred from homology"/>
<comment type="caution">
    <text evidence="10">The sequence shown here is derived from an EMBL/GenBank/DDBJ whole genome shotgun (WGS) entry which is preliminary data.</text>
</comment>
<name>A0A0W4ZHW6_PNEJ7</name>
<organism evidence="10 11">
    <name type="scientific">Pneumocystis jirovecii (strain RU7)</name>
    <name type="common">Human pneumocystis pneumonia agent</name>
    <dbReference type="NCBI Taxonomy" id="1408657"/>
    <lineage>
        <taxon>Eukaryota</taxon>
        <taxon>Fungi</taxon>
        <taxon>Dikarya</taxon>
        <taxon>Ascomycota</taxon>
        <taxon>Taphrinomycotina</taxon>
        <taxon>Pneumocystomycetes</taxon>
        <taxon>Pneumocystaceae</taxon>
        <taxon>Pneumocystis</taxon>
    </lineage>
</organism>
<protein>
    <recommendedName>
        <fullName evidence="8">H/ACA ribonucleoprotein complex subunit</fullName>
    </recommendedName>
</protein>
<dbReference type="PANTHER" id="PTHR23237">
    <property type="entry name" value="NUCLEOLAR PROTEIN FAMILY A MEMBER 1 SNORNP PROTEIN GAR1"/>
    <property type="match status" value="1"/>
</dbReference>
<feature type="compositionally biased region" description="Polar residues" evidence="9">
    <location>
        <begin position="121"/>
        <end position="136"/>
    </location>
</feature>
<evidence type="ECO:0000256" key="2">
    <source>
        <dbReference type="ARBA" id="ARBA00022517"/>
    </source>
</evidence>
<gene>
    <name evidence="10" type="ORF">T551_02928</name>
</gene>
<dbReference type="GO" id="GO:0031429">
    <property type="term" value="C:box H/ACA snoRNP complex"/>
    <property type="evidence" value="ECO:0007669"/>
    <property type="project" value="EnsemblFungi"/>
</dbReference>
<evidence type="ECO:0000256" key="1">
    <source>
        <dbReference type="ARBA" id="ARBA00004604"/>
    </source>
</evidence>
<evidence type="ECO:0000256" key="8">
    <source>
        <dbReference type="RuleBase" id="RU364004"/>
    </source>
</evidence>
<comment type="function">
    <text evidence="8">Required for ribosome biogenesis. Part of a complex which catalyzes pseudouridylation of rRNA. This involves the isomerization of uridine such that the ribose is subsequently attached to C5, instead of the normal N1. Pseudouridine ("psi") residues may serve to stabilize the conformation of rRNAs.</text>
</comment>
<reference evidence="11" key="1">
    <citation type="journal article" date="2016" name="Nat. Commun.">
        <title>Genome analysis of three Pneumocystis species reveals adaptation mechanisms to life exclusively in mammalian hosts.</title>
        <authorList>
            <person name="Ma L."/>
            <person name="Chen Z."/>
            <person name="Huang D.W."/>
            <person name="Kutty G."/>
            <person name="Ishihara M."/>
            <person name="Wang H."/>
            <person name="Abouelleil A."/>
            <person name="Bishop L."/>
            <person name="Davey E."/>
            <person name="Deng R."/>
            <person name="Deng X."/>
            <person name="Fan L."/>
            <person name="Fantoni G."/>
            <person name="Fitzgerald M."/>
            <person name="Gogineni E."/>
            <person name="Goldberg J.M."/>
            <person name="Handley G."/>
            <person name="Hu X."/>
            <person name="Huber C."/>
            <person name="Jiao X."/>
            <person name="Jones K."/>
            <person name="Levin J.Z."/>
            <person name="Liu Y."/>
            <person name="Macdonald P."/>
            <person name="Melnikov A."/>
            <person name="Raley C."/>
            <person name="Sassi M."/>
            <person name="Sherman B.T."/>
            <person name="Song X."/>
            <person name="Sykes S."/>
            <person name="Tran B."/>
            <person name="Walsh L."/>
            <person name="Xia Y."/>
            <person name="Yang J."/>
            <person name="Young S."/>
            <person name="Zeng Q."/>
            <person name="Zheng X."/>
            <person name="Stephens R."/>
            <person name="Nusbaum C."/>
            <person name="Birren B.W."/>
            <person name="Azadi P."/>
            <person name="Lempicki R.A."/>
            <person name="Cuomo C.A."/>
            <person name="Kovacs J.A."/>
        </authorList>
    </citation>
    <scope>NUCLEOTIDE SEQUENCE [LARGE SCALE GENOMIC DNA]</scope>
    <source>
        <strain evidence="11">RU7</strain>
    </source>
</reference>
<dbReference type="Pfam" id="PF04410">
    <property type="entry name" value="Gar1"/>
    <property type="match status" value="1"/>
</dbReference>
<dbReference type="InterPro" id="IPR007504">
    <property type="entry name" value="H/ACA_rnp_Gar1/Naf1"/>
</dbReference>
<dbReference type="AlphaFoldDB" id="A0A0W4ZHW6"/>
<evidence type="ECO:0000313" key="11">
    <source>
        <dbReference type="Proteomes" id="UP000053447"/>
    </source>
</evidence>
<keyword evidence="5 8" id="KW-0539">Nucleus</keyword>